<evidence type="ECO:0000256" key="1">
    <source>
        <dbReference type="ARBA" id="ARBA00002001"/>
    </source>
</evidence>
<gene>
    <name evidence="10" type="primary">HHT3</name>
    <name evidence="10" type="ORF">PMZ80_009532</name>
</gene>
<comment type="subcellular location">
    <subcellularLocation>
        <location evidence="2">Chromosome</location>
    </subcellularLocation>
</comment>
<comment type="similarity">
    <text evidence="3">Belongs to the histone H3 family.</text>
</comment>
<dbReference type="Gene3D" id="1.10.20.10">
    <property type="entry name" value="Histone, subunit A"/>
    <property type="match status" value="1"/>
</dbReference>
<dbReference type="PANTHER" id="PTHR11426">
    <property type="entry name" value="HISTONE H3"/>
    <property type="match status" value="1"/>
</dbReference>
<dbReference type="InterPro" id="IPR000164">
    <property type="entry name" value="Histone_H3/CENP-A"/>
</dbReference>
<dbReference type="InterPro" id="IPR007125">
    <property type="entry name" value="H2A/H2B/H3"/>
</dbReference>
<feature type="region of interest" description="Disordered" evidence="8">
    <location>
        <begin position="1"/>
        <end position="50"/>
    </location>
</feature>
<evidence type="ECO:0000256" key="6">
    <source>
        <dbReference type="ARBA" id="ARBA00022454"/>
    </source>
</evidence>
<dbReference type="Pfam" id="PF00125">
    <property type="entry name" value="Histone"/>
    <property type="match status" value="2"/>
</dbReference>
<evidence type="ECO:0000256" key="7">
    <source>
        <dbReference type="ARBA" id="ARBA00023269"/>
    </source>
</evidence>
<dbReference type="SUPFAM" id="SSF47113">
    <property type="entry name" value="Histone-fold"/>
    <property type="match status" value="1"/>
</dbReference>
<name>A0ABR0RD62_9EURO</name>
<evidence type="ECO:0000259" key="9">
    <source>
        <dbReference type="Pfam" id="PF00125"/>
    </source>
</evidence>
<comment type="function">
    <text evidence="1">Core component of nucleosome. Nucleosomes wrap and compact DNA into chromatin, limiting DNA accessibility to the cellular machineries which require DNA as a template. Histones thereby play a central role in transcription regulation, DNA repair, DNA replication and chromosomal stability. DNA accessibility is regulated via a complex set of post-translational modifications of histones, also called histone code, and nucleosome remodeling.</text>
</comment>
<keyword evidence="6" id="KW-0158">Chromosome</keyword>
<dbReference type="InterPro" id="IPR009072">
    <property type="entry name" value="Histone-fold"/>
</dbReference>
<dbReference type="GeneID" id="90002981"/>
<evidence type="ECO:0000313" key="10">
    <source>
        <dbReference type="EMBL" id="KAK5938560.1"/>
    </source>
</evidence>
<dbReference type="EMBL" id="JAVHJV010000013">
    <property type="protein sequence ID" value="KAK5938560.1"/>
    <property type="molecule type" value="Genomic_DNA"/>
</dbReference>
<dbReference type="RefSeq" id="XP_064726650.1">
    <property type="nucleotide sequence ID" value="XM_064877925.1"/>
</dbReference>
<sequence length="165" mass="18955">MAGRRRREPVKKTSRRQKASITRTIAQRRSEIAQSAPADKQLLAPPGKRMWKPGTKTLREIRRLQQATELLISKRPFEQLVKEILHKRSRLAHSMNDLTIHALQEAAEAFLVAQFEGKRTTTSKTDLDANPQTDAKLCATHAKRVTIQSKDMQLARRLRRDEELV</sequence>
<evidence type="ECO:0000256" key="4">
    <source>
        <dbReference type="ARBA" id="ARBA00011538"/>
    </source>
</evidence>
<keyword evidence="7" id="KW-0544">Nucleosome core</keyword>
<comment type="caution">
    <text evidence="10">The sequence shown here is derived from an EMBL/GenBank/DDBJ whole genome shotgun (WGS) entry which is preliminary data.</text>
</comment>
<evidence type="ECO:0000256" key="8">
    <source>
        <dbReference type="SAM" id="MobiDB-lite"/>
    </source>
</evidence>
<evidence type="ECO:0000256" key="2">
    <source>
        <dbReference type="ARBA" id="ARBA00004286"/>
    </source>
</evidence>
<evidence type="ECO:0000313" key="11">
    <source>
        <dbReference type="Proteomes" id="UP001334248"/>
    </source>
</evidence>
<feature type="domain" description="Core Histone H2A/H2B/H3" evidence="9">
    <location>
        <begin position="133"/>
        <end position="158"/>
    </location>
</feature>
<protein>
    <recommendedName>
        <fullName evidence="5">Histone H3</fullName>
    </recommendedName>
</protein>
<proteinExistence type="inferred from homology"/>
<dbReference type="Proteomes" id="UP001334248">
    <property type="component" value="Unassembled WGS sequence"/>
</dbReference>
<accession>A0ABR0RD62</accession>
<feature type="domain" description="Core Histone H2A/H2B/H3" evidence="9">
    <location>
        <begin position="53"/>
        <end position="115"/>
    </location>
</feature>
<evidence type="ECO:0000256" key="3">
    <source>
        <dbReference type="ARBA" id="ARBA00010343"/>
    </source>
</evidence>
<dbReference type="SMART" id="SM00428">
    <property type="entry name" value="H3"/>
    <property type="match status" value="1"/>
</dbReference>
<keyword evidence="7" id="KW-0238">DNA-binding</keyword>
<feature type="compositionally biased region" description="Basic residues" evidence="8">
    <location>
        <begin position="1"/>
        <end position="18"/>
    </location>
</feature>
<evidence type="ECO:0000256" key="5">
    <source>
        <dbReference type="ARBA" id="ARBA00020835"/>
    </source>
</evidence>
<organism evidence="10 11">
    <name type="scientific">Knufia obscura</name>
    <dbReference type="NCBI Taxonomy" id="1635080"/>
    <lineage>
        <taxon>Eukaryota</taxon>
        <taxon>Fungi</taxon>
        <taxon>Dikarya</taxon>
        <taxon>Ascomycota</taxon>
        <taxon>Pezizomycotina</taxon>
        <taxon>Eurotiomycetes</taxon>
        <taxon>Chaetothyriomycetidae</taxon>
        <taxon>Chaetothyriales</taxon>
        <taxon>Trichomeriaceae</taxon>
        <taxon>Knufia</taxon>
    </lineage>
</organism>
<comment type="subunit">
    <text evidence="4">The nucleosome is a histone octamer containing two molecules each of H2A, H2B, H3 and H4 assembled in one H3-H4 heterotetramer and two H2A-H2B heterodimers. The octamer wraps approximately 147 bp of DNA.</text>
</comment>
<keyword evidence="11" id="KW-1185">Reference proteome</keyword>
<reference evidence="10 11" key="1">
    <citation type="journal article" date="2023" name="Res Sq">
        <title>Genomic and morphological characterization of Knufia obscura isolated from the Mars 2020 spacecraft assembly facility.</title>
        <authorList>
            <person name="Chander A.M."/>
            <person name="Teixeira M.M."/>
            <person name="Singh N.K."/>
            <person name="Williams M.P."/>
            <person name="Parker C.W."/>
            <person name="Leo P."/>
            <person name="Stajich J.E."/>
            <person name="Torok T."/>
            <person name="Tighe S."/>
            <person name="Mason C.E."/>
            <person name="Venkateswaran K."/>
        </authorList>
    </citation>
    <scope>NUCLEOTIDE SEQUENCE [LARGE SCALE GENOMIC DNA]</scope>
    <source>
        <strain evidence="10 11">CCFEE 5817</strain>
    </source>
</reference>
<dbReference type="PRINTS" id="PR00622">
    <property type="entry name" value="HISTONEH3"/>
</dbReference>